<evidence type="ECO:0008006" key="3">
    <source>
        <dbReference type="Google" id="ProtNLM"/>
    </source>
</evidence>
<gene>
    <name evidence="1" type="ORF">RF11_01662</name>
</gene>
<protein>
    <recommendedName>
        <fullName evidence="3">Sortilin N-terminal domain-containing protein</fullName>
    </recommendedName>
</protein>
<sequence length="160" mass="18696">MDHGKKFEKTRIKDKTGGCADDLCDTQLILKREIKDFTKEWFITLRGEVHDSIDYHYLISTNGGKIWKRSPFPTITIKTLNQGGIYIGFRKKSNKIFYSFDEGKTYYLLNFPDENMLIRGSEIIGTAEKERLVVYGWSSDRSTMMIMHIDFTNVLRTITF</sequence>
<accession>A0A0C2MJX8</accession>
<organism evidence="1 2">
    <name type="scientific">Thelohanellus kitauei</name>
    <name type="common">Myxosporean</name>
    <dbReference type="NCBI Taxonomy" id="669202"/>
    <lineage>
        <taxon>Eukaryota</taxon>
        <taxon>Metazoa</taxon>
        <taxon>Cnidaria</taxon>
        <taxon>Myxozoa</taxon>
        <taxon>Myxosporea</taxon>
        <taxon>Bivalvulida</taxon>
        <taxon>Platysporina</taxon>
        <taxon>Myxobolidae</taxon>
        <taxon>Thelohanellus</taxon>
    </lineage>
</organism>
<dbReference type="AlphaFoldDB" id="A0A0C2MJX8"/>
<comment type="caution">
    <text evidence="1">The sequence shown here is derived from an EMBL/GenBank/DDBJ whole genome shotgun (WGS) entry which is preliminary data.</text>
</comment>
<dbReference type="EMBL" id="JWZT01003159">
    <property type="protein sequence ID" value="KII67506.1"/>
    <property type="molecule type" value="Genomic_DNA"/>
</dbReference>
<reference evidence="1 2" key="1">
    <citation type="journal article" date="2014" name="Genome Biol. Evol.">
        <title>The genome of the myxosporean Thelohanellus kitauei shows adaptations to nutrient acquisition within its fish host.</title>
        <authorList>
            <person name="Yang Y."/>
            <person name="Xiong J."/>
            <person name="Zhou Z."/>
            <person name="Huo F."/>
            <person name="Miao W."/>
            <person name="Ran C."/>
            <person name="Liu Y."/>
            <person name="Zhang J."/>
            <person name="Feng J."/>
            <person name="Wang M."/>
            <person name="Wang M."/>
            <person name="Wang L."/>
            <person name="Yao B."/>
        </authorList>
    </citation>
    <scope>NUCLEOTIDE SEQUENCE [LARGE SCALE GENOMIC DNA]</scope>
    <source>
        <strain evidence="1">Wuqing</strain>
    </source>
</reference>
<dbReference type="Proteomes" id="UP000031668">
    <property type="component" value="Unassembled WGS sequence"/>
</dbReference>
<dbReference type="SUPFAM" id="SSF50939">
    <property type="entry name" value="Sialidases"/>
    <property type="match status" value="1"/>
</dbReference>
<dbReference type="InterPro" id="IPR036278">
    <property type="entry name" value="Sialidase_sf"/>
</dbReference>
<keyword evidence="2" id="KW-1185">Reference proteome</keyword>
<proteinExistence type="predicted"/>
<dbReference type="CDD" id="cd15482">
    <property type="entry name" value="Sialidase_non-viral"/>
    <property type="match status" value="1"/>
</dbReference>
<evidence type="ECO:0000313" key="1">
    <source>
        <dbReference type="EMBL" id="KII67506.1"/>
    </source>
</evidence>
<name>A0A0C2MJX8_THEKT</name>
<evidence type="ECO:0000313" key="2">
    <source>
        <dbReference type="Proteomes" id="UP000031668"/>
    </source>
</evidence>